<sequence>MAHPRVLGLDIGTRVIKLVEVQQTRKQLQLSYVGCCPLPDGVIVEKEIRQPEELAEAIASLYQNSKSKTTNVCLAVAGKSVITKQITLNSMTDQELEKVIMVEAEPYIPFSMEDVNLDFVILGDSPDRPGLMDVLLVAVKKDFLTQYLDIVTSLNLAPVVVDMDCYALEVMFDYCYPDVEDETVALINVGASLTNINILIAGTSHFVRDLPLGGDLLSQDIIRVFNVNFVQAENIKRGAVLGNISPINLQSLFARHVDLLVSELKKTLDFFATNVSRKSVQSIFLSGGGAAIHGFSAALESETGLPVYLVDPFRLVSVDPNQFDSDYLSRIGPSMAIAFGLSMRHERDKLG</sequence>
<name>A0A7C4ERS6_9BACT</name>
<evidence type="ECO:0000313" key="1">
    <source>
        <dbReference type="EMBL" id="HGH60345.1"/>
    </source>
</evidence>
<dbReference type="InterPro" id="IPR005883">
    <property type="entry name" value="PilM"/>
</dbReference>
<dbReference type="NCBIfam" id="TIGR01175">
    <property type="entry name" value="pilM"/>
    <property type="match status" value="1"/>
</dbReference>
<dbReference type="SUPFAM" id="SSF53067">
    <property type="entry name" value="Actin-like ATPase domain"/>
    <property type="match status" value="2"/>
</dbReference>
<dbReference type="AlphaFoldDB" id="A0A7C4ERS6"/>
<gene>
    <name evidence="1" type="primary">pilM</name>
    <name evidence="1" type="ORF">ENV54_03485</name>
</gene>
<dbReference type="Pfam" id="PF11104">
    <property type="entry name" value="PilM_2"/>
    <property type="match status" value="1"/>
</dbReference>
<dbReference type="CDD" id="cd24049">
    <property type="entry name" value="ASKHA_NBD_PilM"/>
    <property type="match status" value="1"/>
</dbReference>
<comment type="caution">
    <text evidence="1">The sequence shown here is derived from an EMBL/GenBank/DDBJ whole genome shotgun (WGS) entry which is preliminary data.</text>
</comment>
<reference evidence="1" key="1">
    <citation type="journal article" date="2020" name="mSystems">
        <title>Genome- and Community-Level Interaction Insights into Carbon Utilization and Element Cycling Functions of Hydrothermarchaeota in Hydrothermal Sediment.</title>
        <authorList>
            <person name="Zhou Z."/>
            <person name="Liu Y."/>
            <person name="Xu W."/>
            <person name="Pan J."/>
            <person name="Luo Z.H."/>
            <person name="Li M."/>
        </authorList>
    </citation>
    <scope>NUCLEOTIDE SEQUENCE [LARGE SCALE GENOMIC DNA]</scope>
    <source>
        <strain evidence="1">SpSt-769</strain>
    </source>
</reference>
<dbReference type="InterPro" id="IPR050696">
    <property type="entry name" value="FtsA/MreB"/>
</dbReference>
<dbReference type="InterPro" id="IPR043129">
    <property type="entry name" value="ATPase_NBD"/>
</dbReference>
<dbReference type="Gene3D" id="3.30.420.40">
    <property type="match status" value="2"/>
</dbReference>
<accession>A0A7C4ERS6</accession>
<dbReference type="PANTHER" id="PTHR32432">
    <property type="entry name" value="CELL DIVISION PROTEIN FTSA-RELATED"/>
    <property type="match status" value="1"/>
</dbReference>
<dbReference type="EMBL" id="DTGT01000109">
    <property type="protein sequence ID" value="HGH60345.1"/>
    <property type="molecule type" value="Genomic_DNA"/>
</dbReference>
<organism evidence="1">
    <name type="scientific">Desulfomonile tiedjei</name>
    <dbReference type="NCBI Taxonomy" id="2358"/>
    <lineage>
        <taxon>Bacteria</taxon>
        <taxon>Pseudomonadati</taxon>
        <taxon>Thermodesulfobacteriota</taxon>
        <taxon>Desulfomonilia</taxon>
        <taxon>Desulfomonilales</taxon>
        <taxon>Desulfomonilaceae</taxon>
        <taxon>Desulfomonile</taxon>
    </lineage>
</organism>
<dbReference type="PANTHER" id="PTHR32432:SF3">
    <property type="entry name" value="ETHANOLAMINE UTILIZATION PROTEIN EUTJ"/>
    <property type="match status" value="1"/>
</dbReference>
<proteinExistence type="predicted"/>
<protein>
    <submittedName>
        <fullName evidence="1">Type IV pilus assembly protein PilM</fullName>
    </submittedName>
</protein>
<dbReference type="Gene3D" id="3.30.1490.300">
    <property type="match status" value="1"/>
</dbReference>
<dbReference type="PIRSF" id="PIRSF019169">
    <property type="entry name" value="PilM"/>
    <property type="match status" value="1"/>
</dbReference>